<comment type="similarity">
    <text evidence="3">Belongs to the cyclophilin-type PPIase family.</text>
</comment>
<reference evidence="6 7" key="1">
    <citation type="submission" date="2022-11" db="EMBL/GenBank/DDBJ databases">
        <title>Minimal conservation of predation-associated metabolite biosynthetic gene clusters underscores biosynthetic potential of Myxococcota including descriptions for ten novel species: Archangium lansinium sp. nov., Myxococcus landrumus sp. nov., Nannocystis bai.</title>
        <authorList>
            <person name="Ahearne A."/>
            <person name="Stevens C."/>
            <person name="Dowd S."/>
        </authorList>
    </citation>
    <scope>NUCLEOTIDE SEQUENCE [LARGE SCALE GENOMIC DNA]</scope>
    <source>
        <strain evidence="6 7">RJM3</strain>
    </source>
</reference>
<dbReference type="PRINTS" id="PR00153">
    <property type="entry name" value="CSAPPISMRASE"/>
</dbReference>
<feature type="signal peptide" evidence="3">
    <location>
        <begin position="1"/>
        <end position="19"/>
    </location>
</feature>
<comment type="caution">
    <text evidence="6">The sequence shown here is derived from an EMBL/GenBank/DDBJ whole genome shotgun (WGS) entry which is preliminary data.</text>
</comment>
<dbReference type="EC" id="5.2.1.8" evidence="3"/>
<evidence type="ECO:0000259" key="5">
    <source>
        <dbReference type="PROSITE" id="PS50072"/>
    </source>
</evidence>
<dbReference type="SUPFAM" id="SSF50891">
    <property type="entry name" value="Cyclophilin-like"/>
    <property type="match status" value="1"/>
</dbReference>
<feature type="compositionally biased region" description="Low complexity" evidence="4">
    <location>
        <begin position="48"/>
        <end position="59"/>
    </location>
</feature>
<dbReference type="InterPro" id="IPR044665">
    <property type="entry name" value="E_coli_cyclophilin_A-like"/>
</dbReference>
<dbReference type="CDD" id="cd00317">
    <property type="entry name" value="cyclophilin"/>
    <property type="match status" value="1"/>
</dbReference>
<keyword evidence="7" id="KW-1185">Reference proteome</keyword>
<dbReference type="RefSeq" id="WP_271918098.1">
    <property type="nucleotide sequence ID" value="NZ_JAQNDO010000001.1"/>
</dbReference>
<dbReference type="InterPro" id="IPR029000">
    <property type="entry name" value="Cyclophilin-like_dom_sf"/>
</dbReference>
<accession>A0ABT5ELM7</accession>
<keyword evidence="1 3" id="KW-0697">Rotamase</keyword>
<name>A0ABT5ELM7_9BACT</name>
<feature type="domain" description="PPIase cyclophilin-type" evidence="5">
    <location>
        <begin position="91"/>
        <end position="211"/>
    </location>
</feature>
<keyword evidence="2 3" id="KW-0413">Isomerase</keyword>
<evidence type="ECO:0000256" key="1">
    <source>
        <dbReference type="ARBA" id="ARBA00023110"/>
    </source>
</evidence>
<dbReference type="Gene3D" id="2.40.100.10">
    <property type="entry name" value="Cyclophilin-like"/>
    <property type="match status" value="1"/>
</dbReference>
<comment type="function">
    <text evidence="3">PPIases accelerate the folding of proteins. It catalyzes the cis-trans isomerization of proline imidic peptide bonds in oligopeptides.</text>
</comment>
<evidence type="ECO:0000256" key="2">
    <source>
        <dbReference type="ARBA" id="ARBA00023235"/>
    </source>
</evidence>
<feature type="region of interest" description="Disordered" evidence="4">
    <location>
        <begin position="48"/>
        <end position="70"/>
    </location>
</feature>
<dbReference type="PANTHER" id="PTHR43246">
    <property type="entry name" value="PEPTIDYL-PROLYL CIS-TRANS ISOMERASE CYP38, CHLOROPLASTIC"/>
    <property type="match status" value="1"/>
</dbReference>
<dbReference type="Proteomes" id="UP001221411">
    <property type="component" value="Unassembled WGS sequence"/>
</dbReference>
<evidence type="ECO:0000313" key="6">
    <source>
        <dbReference type="EMBL" id="MDC0742723.1"/>
    </source>
</evidence>
<organism evidence="6 7">
    <name type="scientific">Polyangium mundeleinium</name>
    <dbReference type="NCBI Taxonomy" id="2995306"/>
    <lineage>
        <taxon>Bacteria</taxon>
        <taxon>Pseudomonadati</taxon>
        <taxon>Myxococcota</taxon>
        <taxon>Polyangia</taxon>
        <taxon>Polyangiales</taxon>
        <taxon>Polyangiaceae</taxon>
        <taxon>Polyangium</taxon>
    </lineage>
</organism>
<evidence type="ECO:0000256" key="3">
    <source>
        <dbReference type="RuleBase" id="RU363019"/>
    </source>
</evidence>
<gene>
    <name evidence="6" type="ORF">POL67_15340</name>
</gene>
<dbReference type="EMBL" id="JAQNDO010000001">
    <property type="protein sequence ID" value="MDC0742723.1"/>
    <property type="molecule type" value="Genomic_DNA"/>
</dbReference>
<comment type="catalytic activity">
    <reaction evidence="3">
        <text>[protein]-peptidylproline (omega=180) = [protein]-peptidylproline (omega=0)</text>
        <dbReference type="Rhea" id="RHEA:16237"/>
        <dbReference type="Rhea" id="RHEA-COMP:10747"/>
        <dbReference type="Rhea" id="RHEA-COMP:10748"/>
        <dbReference type="ChEBI" id="CHEBI:83833"/>
        <dbReference type="ChEBI" id="CHEBI:83834"/>
        <dbReference type="EC" id="5.2.1.8"/>
    </reaction>
</comment>
<evidence type="ECO:0000256" key="4">
    <source>
        <dbReference type="SAM" id="MobiDB-lite"/>
    </source>
</evidence>
<proteinExistence type="inferred from homology"/>
<dbReference type="Pfam" id="PF00160">
    <property type="entry name" value="Pro_isomerase"/>
    <property type="match status" value="1"/>
</dbReference>
<keyword evidence="3" id="KW-0732">Signal</keyword>
<dbReference type="PROSITE" id="PS51257">
    <property type="entry name" value="PROKAR_LIPOPROTEIN"/>
    <property type="match status" value="1"/>
</dbReference>
<feature type="chain" id="PRO_5044995557" description="Peptidyl-prolyl cis-trans isomerase" evidence="3">
    <location>
        <begin position="20"/>
        <end position="255"/>
    </location>
</feature>
<sequence length="255" mass="27425">MSRSLLGRLSLAASFAVLAACSRDEAPAPHASPSATAAASAASAAPSAAPATSATAPTAGGRDGNDPLFHPEKAIEKAPDVFKVKFSTTKGDFVVQVTRAWAPNGADRFYNLVKLGFYDGVRFHRAIDDFMVQFGIHPEPAVNGAWYRAYFPDDPVVKSNRRGFVTFAHAGKDTRTTQIFISYVDKQARLDTQGFAPFGQVVEGMKVVDSFYKGYGELAPKGKGPNASKIQREGYGYLDDNFPKLDAIKEAKIVP</sequence>
<dbReference type="InterPro" id="IPR002130">
    <property type="entry name" value="Cyclophilin-type_PPIase_dom"/>
</dbReference>
<dbReference type="GO" id="GO:0016853">
    <property type="term" value="F:isomerase activity"/>
    <property type="evidence" value="ECO:0007669"/>
    <property type="project" value="UniProtKB-KW"/>
</dbReference>
<evidence type="ECO:0000313" key="7">
    <source>
        <dbReference type="Proteomes" id="UP001221411"/>
    </source>
</evidence>
<protein>
    <recommendedName>
        <fullName evidence="3">Peptidyl-prolyl cis-trans isomerase</fullName>
        <shortName evidence="3">PPIase</shortName>
        <ecNumber evidence="3">5.2.1.8</ecNumber>
    </recommendedName>
</protein>
<dbReference type="PROSITE" id="PS50072">
    <property type="entry name" value="CSA_PPIASE_2"/>
    <property type="match status" value="1"/>
</dbReference>